<comment type="caution">
    <text evidence="2">The sequence shown here is derived from an EMBL/GenBank/DDBJ whole genome shotgun (WGS) entry which is preliminary data.</text>
</comment>
<organism evidence="2 3">
    <name type="scientific">Cryoendolithus antarcticus</name>
    <dbReference type="NCBI Taxonomy" id="1507870"/>
    <lineage>
        <taxon>Eukaryota</taxon>
        <taxon>Fungi</taxon>
        <taxon>Dikarya</taxon>
        <taxon>Ascomycota</taxon>
        <taxon>Pezizomycotina</taxon>
        <taxon>Dothideomycetes</taxon>
        <taxon>Dothideomycetidae</taxon>
        <taxon>Cladosporiales</taxon>
        <taxon>Cladosporiaceae</taxon>
        <taxon>Cryoendolithus</taxon>
    </lineage>
</organism>
<dbReference type="InParanoid" id="A0A1V8SHT0"/>
<name>A0A1V8SHT0_9PEZI</name>
<evidence type="ECO:0000313" key="2">
    <source>
        <dbReference type="EMBL" id="OQN98705.1"/>
    </source>
</evidence>
<dbReference type="OrthoDB" id="3854292at2759"/>
<dbReference type="EMBL" id="NAJO01000044">
    <property type="protein sequence ID" value="OQN98705.1"/>
    <property type="molecule type" value="Genomic_DNA"/>
</dbReference>
<accession>A0A1V8SHT0</accession>
<evidence type="ECO:0000313" key="3">
    <source>
        <dbReference type="Proteomes" id="UP000192596"/>
    </source>
</evidence>
<protein>
    <submittedName>
        <fullName evidence="2">Uncharacterized protein</fullName>
    </submittedName>
</protein>
<dbReference type="Proteomes" id="UP000192596">
    <property type="component" value="Unassembled WGS sequence"/>
</dbReference>
<dbReference type="AlphaFoldDB" id="A0A1V8SHT0"/>
<proteinExistence type="predicted"/>
<gene>
    <name evidence="2" type="ORF">B0A48_15371</name>
</gene>
<evidence type="ECO:0000256" key="1">
    <source>
        <dbReference type="SAM" id="MobiDB-lite"/>
    </source>
</evidence>
<keyword evidence="3" id="KW-1185">Reference proteome</keyword>
<feature type="region of interest" description="Disordered" evidence="1">
    <location>
        <begin position="148"/>
        <end position="186"/>
    </location>
</feature>
<sequence>MAANNPYKELLKQLGELTKGKNYEKELIKAVQGREEGIKMLKMQAENEIRRLQGVIGEMGKKIESQTSKTVSVGRPSKSGIAPALRAVPTFGAVHQLQEVQTAAVTERPTVVDSDMRGATSKQTPAVKQAIAPPAEQTKLWKRDLIEITDDDEEMPMNKSEKPNPPAKRKNPSTTPVLPRGSNKRSHLEADLADLSLATDTSLLQLTVEVPAKRQRKSKLASLATTESFDFKLVQSYSPGPTKRKHIIDYFDSSAYASTDSKANLSELTRAIDRLNTDVWERGNEEPWQFEFQRKTMRDRMRLCVTAVRSKPARSTKWRNGDHGEFACTHCAGHGLPCFTWAKEEREFRLLPLHEQDRAKQVEKGFEIRYWVNERD</sequence>
<reference evidence="3" key="1">
    <citation type="submission" date="2017-03" db="EMBL/GenBank/DDBJ databases">
        <title>Genomes of endolithic fungi from Antarctica.</title>
        <authorList>
            <person name="Coleine C."/>
            <person name="Masonjones S."/>
            <person name="Stajich J.E."/>
        </authorList>
    </citation>
    <scope>NUCLEOTIDE SEQUENCE [LARGE SCALE GENOMIC DNA]</scope>
    <source>
        <strain evidence="3">CCFEE 5527</strain>
    </source>
</reference>